<dbReference type="InterPro" id="IPR036615">
    <property type="entry name" value="Mur_ligase_C_dom_sf"/>
</dbReference>
<dbReference type="AlphaFoldDB" id="A0A554LL49"/>
<dbReference type="Pfam" id="PF02875">
    <property type="entry name" value="Mur_ligase_C"/>
    <property type="match status" value="1"/>
</dbReference>
<organism evidence="6 7">
    <name type="scientific">Candidatus Berkelbacteria bacterium Licking1014_85</name>
    <dbReference type="NCBI Taxonomy" id="2017148"/>
    <lineage>
        <taxon>Bacteria</taxon>
        <taxon>Candidatus Berkelbacteria</taxon>
    </lineage>
</organism>
<feature type="domain" description="Mur ligase central" evidence="5">
    <location>
        <begin position="27"/>
        <end position="78"/>
    </location>
</feature>
<dbReference type="GO" id="GO:0016881">
    <property type="term" value="F:acid-amino acid ligase activity"/>
    <property type="evidence" value="ECO:0007669"/>
    <property type="project" value="InterPro"/>
</dbReference>
<evidence type="ECO:0000259" key="5">
    <source>
        <dbReference type="Pfam" id="PF08245"/>
    </source>
</evidence>
<proteinExistence type="predicted"/>
<comment type="caution">
    <text evidence="6">The sequence shown here is derived from an EMBL/GenBank/DDBJ whole genome shotgun (WGS) entry which is preliminary data.</text>
</comment>
<dbReference type="InterPro" id="IPR013221">
    <property type="entry name" value="Mur_ligase_cen"/>
</dbReference>
<dbReference type="GO" id="GO:0005524">
    <property type="term" value="F:ATP binding"/>
    <property type="evidence" value="ECO:0007669"/>
    <property type="project" value="UniProtKB-KW"/>
</dbReference>
<dbReference type="SUPFAM" id="SSF53244">
    <property type="entry name" value="MurD-like peptide ligases, peptide-binding domain"/>
    <property type="match status" value="1"/>
</dbReference>
<evidence type="ECO:0000313" key="6">
    <source>
        <dbReference type="EMBL" id="TSC93593.1"/>
    </source>
</evidence>
<dbReference type="InterPro" id="IPR004101">
    <property type="entry name" value="Mur_ligase_C"/>
</dbReference>
<evidence type="ECO:0000259" key="4">
    <source>
        <dbReference type="Pfam" id="PF02875"/>
    </source>
</evidence>
<accession>A0A554LL49</accession>
<dbReference type="PANTHER" id="PTHR43024">
    <property type="entry name" value="UDP-N-ACETYLMURAMOYL-TRIPEPTIDE--D-ALANYL-D-ALANINE LIGASE"/>
    <property type="match status" value="1"/>
</dbReference>
<keyword evidence="1 6" id="KW-0436">Ligase</keyword>
<dbReference type="EMBL" id="VMGI01000020">
    <property type="protein sequence ID" value="TSC93593.1"/>
    <property type="molecule type" value="Genomic_DNA"/>
</dbReference>
<gene>
    <name evidence="6" type="ORF">CEN91_193</name>
</gene>
<dbReference type="Gene3D" id="3.40.1190.10">
    <property type="entry name" value="Mur-like, catalytic domain"/>
    <property type="match status" value="1"/>
</dbReference>
<evidence type="ECO:0000313" key="7">
    <source>
        <dbReference type="Proteomes" id="UP000315589"/>
    </source>
</evidence>
<evidence type="ECO:0000256" key="2">
    <source>
        <dbReference type="ARBA" id="ARBA00022741"/>
    </source>
</evidence>
<evidence type="ECO:0000256" key="1">
    <source>
        <dbReference type="ARBA" id="ARBA00022598"/>
    </source>
</evidence>
<dbReference type="InterPro" id="IPR036565">
    <property type="entry name" value="Mur-like_cat_sf"/>
</dbReference>
<name>A0A554LL49_9BACT</name>
<dbReference type="SUPFAM" id="SSF53623">
    <property type="entry name" value="MurD-like peptide ligases, catalytic domain"/>
    <property type="match status" value="1"/>
</dbReference>
<sequence length="374" mass="42703">MKNILLKILTYFAKLILRNKKPLIIAITGSAGKTTTKEAIYTVLKSEPKFSRAVWQSFGNLNTEFGIPLAVAGMKVNEPQKYHWIYIIPWMKLRILAILLGIIKYPKIIILELAADKPGDIKWLTSYIKPKIVVVTSVGPAHLKNYISIDDIAQEKSILISSCLEHGWVILNKRDEFYSFMAEKVPEYCQLITVDVPPEISYIDYSRAVGKYFGIKMSDVDSALKKFKHPQGRMDIIKLKNNITLIDSSYNSNPLSLRVALSNVDKLKREIRPKRIIGIIGDMLELGDHSEKFHRELTNHLKISLDYIVSVGNFSRMFNADKHFATVEEAIDFVLKEIHPNDMILVKGSHGIRLDKIVVEIINNRNKLSENRNE</sequence>
<dbReference type="Proteomes" id="UP000315589">
    <property type="component" value="Unassembled WGS sequence"/>
</dbReference>
<reference evidence="6 7" key="1">
    <citation type="submission" date="2017-07" db="EMBL/GenBank/DDBJ databases">
        <title>Mechanisms for carbon and nitrogen cycling indicate functional differentiation within the Candidate Phyla Radiation.</title>
        <authorList>
            <person name="Danczak R.E."/>
            <person name="Johnston M.D."/>
            <person name="Kenah C."/>
            <person name="Slattery M."/>
            <person name="Wrighton K.C."/>
            <person name="Wilkins M.J."/>
        </authorList>
    </citation>
    <scope>NUCLEOTIDE SEQUENCE [LARGE SCALE GENOMIC DNA]</scope>
    <source>
        <strain evidence="6">Licking1014_85</strain>
    </source>
</reference>
<dbReference type="PANTHER" id="PTHR43024:SF1">
    <property type="entry name" value="UDP-N-ACETYLMURAMOYL-TRIPEPTIDE--D-ALANYL-D-ALANINE LIGASE"/>
    <property type="match status" value="1"/>
</dbReference>
<feature type="domain" description="Mur ligase C-terminal" evidence="4">
    <location>
        <begin position="232"/>
        <end position="349"/>
    </location>
</feature>
<dbReference type="InterPro" id="IPR051046">
    <property type="entry name" value="MurCDEF_CellWall_CoF430Synth"/>
</dbReference>
<dbReference type="Gene3D" id="3.90.190.20">
    <property type="entry name" value="Mur ligase, C-terminal domain"/>
    <property type="match status" value="1"/>
</dbReference>
<feature type="domain" description="Mur ligase central" evidence="5">
    <location>
        <begin position="106"/>
        <end position="199"/>
    </location>
</feature>
<keyword evidence="2" id="KW-0547">Nucleotide-binding</keyword>
<evidence type="ECO:0000256" key="3">
    <source>
        <dbReference type="ARBA" id="ARBA00022840"/>
    </source>
</evidence>
<dbReference type="Pfam" id="PF08245">
    <property type="entry name" value="Mur_ligase_M"/>
    <property type="match status" value="2"/>
</dbReference>
<protein>
    <submittedName>
        <fullName evidence="6">UDP-N-acetylmuramoyl-tripeptide--D-alanyl-D-alanine ligase</fullName>
    </submittedName>
</protein>
<keyword evidence="3" id="KW-0067">ATP-binding</keyword>